<sequence length="59" mass="6648">MVQGTGNGESNTMRNCTICLGFQTYLRGYLRKLQTVPNPGHFYPGRPYLLECTFCANIT</sequence>
<dbReference type="Proteomes" id="UP000015102">
    <property type="component" value="Unassembled WGS sequence"/>
</dbReference>
<proteinExistence type="predicted"/>
<keyword evidence="2" id="KW-1185">Reference proteome</keyword>
<dbReference type="AlphaFoldDB" id="T1GK82"/>
<dbReference type="EMBL" id="CAQQ02392836">
    <property type="status" value="NOT_ANNOTATED_CDS"/>
    <property type="molecule type" value="Genomic_DNA"/>
</dbReference>
<evidence type="ECO:0000313" key="2">
    <source>
        <dbReference type="Proteomes" id="UP000015102"/>
    </source>
</evidence>
<dbReference type="HOGENOM" id="CLU_2963415_0_0_1"/>
<organism evidence="1 2">
    <name type="scientific">Megaselia scalaris</name>
    <name type="common">Humpbacked fly</name>
    <name type="synonym">Phora scalaris</name>
    <dbReference type="NCBI Taxonomy" id="36166"/>
    <lineage>
        <taxon>Eukaryota</taxon>
        <taxon>Metazoa</taxon>
        <taxon>Ecdysozoa</taxon>
        <taxon>Arthropoda</taxon>
        <taxon>Hexapoda</taxon>
        <taxon>Insecta</taxon>
        <taxon>Pterygota</taxon>
        <taxon>Neoptera</taxon>
        <taxon>Endopterygota</taxon>
        <taxon>Diptera</taxon>
        <taxon>Brachycera</taxon>
        <taxon>Muscomorpha</taxon>
        <taxon>Platypezoidea</taxon>
        <taxon>Phoridae</taxon>
        <taxon>Megaseliini</taxon>
        <taxon>Megaselia</taxon>
    </lineage>
</organism>
<reference evidence="2" key="1">
    <citation type="submission" date="2013-02" db="EMBL/GenBank/DDBJ databases">
        <authorList>
            <person name="Hughes D."/>
        </authorList>
    </citation>
    <scope>NUCLEOTIDE SEQUENCE</scope>
    <source>
        <strain>Durham</strain>
        <strain evidence="2">NC isolate 2 -- Noor lab</strain>
    </source>
</reference>
<protein>
    <submittedName>
        <fullName evidence="1">Uncharacterized protein</fullName>
    </submittedName>
</protein>
<name>T1GK82_MEGSC</name>
<dbReference type="EnsemblMetazoa" id="MESCA003900-RA">
    <property type="protein sequence ID" value="MESCA003900-PA"/>
    <property type="gene ID" value="MESCA003900"/>
</dbReference>
<accession>T1GK82</accession>
<reference evidence="1" key="2">
    <citation type="submission" date="2015-06" db="UniProtKB">
        <authorList>
            <consortium name="EnsemblMetazoa"/>
        </authorList>
    </citation>
    <scope>IDENTIFICATION</scope>
</reference>
<dbReference type="EMBL" id="CAQQ02392837">
    <property type="status" value="NOT_ANNOTATED_CDS"/>
    <property type="molecule type" value="Genomic_DNA"/>
</dbReference>
<evidence type="ECO:0000313" key="1">
    <source>
        <dbReference type="EnsemblMetazoa" id="MESCA003900-PA"/>
    </source>
</evidence>